<gene>
    <name evidence="2" type="ORF">JIG36_45550</name>
</gene>
<reference evidence="2 3" key="1">
    <citation type="submission" date="2021-01" db="EMBL/GenBank/DDBJ databases">
        <title>Actinoplanes sp. nov. LDG1-06 isolated from lichen.</title>
        <authorList>
            <person name="Saeng-In P."/>
            <person name="Phongsopitanun W."/>
            <person name="Kanchanasin P."/>
            <person name="Yuki M."/>
            <person name="Kudo T."/>
            <person name="Ohkuma M."/>
            <person name="Tanasupawat S."/>
        </authorList>
    </citation>
    <scope>NUCLEOTIDE SEQUENCE [LARGE SCALE GENOMIC DNA]</scope>
    <source>
        <strain evidence="2 3">LDG1-06</strain>
    </source>
</reference>
<sequence length="166" mass="17304">MRALVLYESMFGNTATAAKAVAAGLADLFDVSVAEVGEAPSLVGVDLLVVGAPTHAFGLSRTATRKDAVRQGATGKAERGLREYLGAVEGLDGLAVAAYCTKMNRPFTGSAARKADRLLRQRGARPVCPPENFLVTGVSGPLVDGEVKRAEYWGARLEVPADATTA</sequence>
<dbReference type="Gene3D" id="3.40.50.360">
    <property type="match status" value="1"/>
</dbReference>
<organism evidence="2 3">
    <name type="scientific">Paractinoplanes ovalisporus</name>
    <dbReference type="NCBI Taxonomy" id="2810368"/>
    <lineage>
        <taxon>Bacteria</taxon>
        <taxon>Bacillati</taxon>
        <taxon>Actinomycetota</taxon>
        <taxon>Actinomycetes</taxon>
        <taxon>Micromonosporales</taxon>
        <taxon>Micromonosporaceae</taxon>
        <taxon>Paractinoplanes</taxon>
    </lineage>
</organism>
<evidence type="ECO:0000313" key="2">
    <source>
        <dbReference type="EMBL" id="MBM2622790.1"/>
    </source>
</evidence>
<comment type="caution">
    <text evidence="2">The sequence shown here is derived from an EMBL/GenBank/DDBJ whole genome shotgun (WGS) entry which is preliminary data.</text>
</comment>
<dbReference type="InterPro" id="IPR008254">
    <property type="entry name" value="Flavodoxin/NO_synth"/>
</dbReference>
<dbReference type="SUPFAM" id="SSF52218">
    <property type="entry name" value="Flavoproteins"/>
    <property type="match status" value="1"/>
</dbReference>
<evidence type="ECO:0000259" key="1">
    <source>
        <dbReference type="PROSITE" id="PS50902"/>
    </source>
</evidence>
<dbReference type="PROSITE" id="PS50902">
    <property type="entry name" value="FLAVODOXIN_LIKE"/>
    <property type="match status" value="1"/>
</dbReference>
<keyword evidence="3" id="KW-1185">Reference proteome</keyword>
<name>A0ABS2ASH3_9ACTN</name>
<dbReference type="PROSITE" id="PS00201">
    <property type="entry name" value="FLAVODOXIN"/>
    <property type="match status" value="1"/>
</dbReference>
<protein>
    <submittedName>
        <fullName evidence="2">Flavodoxin domain-containing protein</fullName>
    </submittedName>
</protein>
<evidence type="ECO:0000313" key="3">
    <source>
        <dbReference type="Proteomes" id="UP000632138"/>
    </source>
</evidence>
<accession>A0ABS2ASH3</accession>
<proteinExistence type="predicted"/>
<dbReference type="EMBL" id="JAENHP010000028">
    <property type="protein sequence ID" value="MBM2622790.1"/>
    <property type="molecule type" value="Genomic_DNA"/>
</dbReference>
<dbReference type="Proteomes" id="UP000632138">
    <property type="component" value="Unassembled WGS sequence"/>
</dbReference>
<dbReference type="Pfam" id="PF00258">
    <property type="entry name" value="Flavodoxin_1"/>
    <property type="match status" value="1"/>
</dbReference>
<feature type="domain" description="Flavodoxin-like" evidence="1">
    <location>
        <begin position="3"/>
        <end position="158"/>
    </location>
</feature>
<dbReference type="InterPro" id="IPR029039">
    <property type="entry name" value="Flavoprotein-like_sf"/>
</dbReference>
<dbReference type="RefSeq" id="WP_203383138.1">
    <property type="nucleotide sequence ID" value="NZ_JAENHP010000028.1"/>
</dbReference>
<dbReference type="InterPro" id="IPR001226">
    <property type="entry name" value="Flavodoxin_CS"/>
</dbReference>